<protein>
    <submittedName>
        <fullName evidence="1">GNAT family N-acetyltransferase</fullName>
    </submittedName>
</protein>
<organism evidence="1 2">
    <name type="scientific">Aduncisulcus paluster</name>
    <dbReference type="NCBI Taxonomy" id="2918883"/>
    <lineage>
        <taxon>Eukaryota</taxon>
        <taxon>Metamonada</taxon>
        <taxon>Carpediemonas-like organisms</taxon>
        <taxon>Aduncisulcus</taxon>
    </lineage>
</organism>
<gene>
    <name evidence="1" type="ORF">ADUPG1_001118</name>
</gene>
<comment type="caution">
    <text evidence="1">The sequence shown here is derived from an EMBL/GenBank/DDBJ whole genome shotgun (WGS) entry which is preliminary data.</text>
</comment>
<keyword evidence="2" id="KW-1185">Reference proteome</keyword>
<dbReference type="Proteomes" id="UP001057375">
    <property type="component" value="Unassembled WGS sequence"/>
</dbReference>
<evidence type="ECO:0000313" key="2">
    <source>
        <dbReference type="Proteomes" id="UP001057375"/>
    </source>
</evidence>
<accession>A0ABQ5K9Z8</accession>
<dbReference type="EMBL" id="BQXS01000756">
    <property type="protein sequence ID" value="GKT29243.1"/>
    <property type="molecule type" value="Genomic_DNA"/>
</dbReference>
<sequence>MYLPEQHHQVMRPLLAQIGCAPTFKSEYESPASSDTSFTELQFSPMQGFAMLLLDRAGKDWDSQLRKKFFSWAKICTVSISIPAWKPLPPCLDEKWRNSMESLQAVTSCQAQSLTSYTCFCLSRSTLTQ</sequence>
<proteinExistence type="predicted"/>
<evidence type="ECO:0000313" key="1">
    <source>
        <dbReference type="EMBL" id="GKT29243.1"/>
    </source>
</evidence>
<name>A0ABQ5K9Z8_9EUKA</name>
<reference evidence="1" key="1">
    <citation type="submission" date="2022-03" db="EMBL/GenBank/DDBJ databases">
        <title>Draft genome sequence of Aduncisulcus paluster, a free-living microaerophilic Fornicata.</title>
        <authorList>
            <person name="Yuyama I."/>
            <person name="Kume K."/>
            <person name="Tamura T."/>
            <person name="Inagaki Y."/>
            <person name="Hashimoto T."/>
        </authorList>
    </citation>
    <scope>NUCLEOTIDE SEQUENCE</scope>
    <source>
        <strain evidence="1">NY0171</strain>
    </source>
</reference>